<dbReference type="GO" id="GO:0070402">
    <property type="term" value="F:NADPH binding"/>
    <property type="evidence" value="ECO:0007669"/>
    <property type="project" value="TreeGrafter"/>
</dbReference>
<dbReference type="SUPFAM" id="SSF69796">
    <property type="entry name" value="Thymidylate synthase-complementing protein Thy1"/>
    <property type="match status" value="1"/>
</dbReference>
<sequence>MKVGLIHHTEDYHKLVEMAARECYQSYHKLGEESHTFIKGIMAAGHISIASTGNIVFGIAGFTGVEEYMNAMSDLMTMKEINNYIRWTSPDPKKNPDSKIGVIVSMNMLTFLDINNQANDYELNTNLFELFKRLVNRVPEMGWFINDKTKLEPKENQFTAKGEPQLYKPIILTEDYTALKEKGLTDYELDVHATVTMNLKVDRATGLQIWRHADMAGGTELSQRYVDRTNAEYRKMLGFEKGIYPENLKEKFTAATGQSERLAQFAYDNLVEEVYSNIEGSISDYAELRDRLVSFGVRKSRAKEIARSMLPNAMTTKIINCRPLRQWKHFLNLRDTNHAQKEIRADAQAIKKAFEEAGIAYS</sequence>
<dbReference type="Gene3D" id="6.10.140.450">
    <property type="match status" value="1"/>
</dbReference>
<dbReference type="AlphaFoldDB" id="A0A9Q4DPM6"/>
<gene>
    <name evidence="1" type="ORF">MOC45_03060</name>
</gene>
<dbReference type="Gene3D" id="3.30.1360.170">
    <property type="match status" value="1"/>
</dbReference>
<keyword evidence="1" id="KW-0489">Methyltransferase</keyword>
<organism evidence="1 2">
    <name type="scientific">Bacillus spizizenii</name>
    <name type="common">Bacillus subtilis subsp. spizizenii</name>
    <dbReference type="NCBI Taxonomy" id="96241"/>
    <lineage>
        <taxon>Bacteria</taxon>
        <taxon>Bacillati</taxon>
        <taxon>Bacillota</taxon>
        <taxon>Bacilli</taxon>
        <taxon>Bacillales</taxon>
        <taxon>Bacillaceae</taxon>
        <taxon>Bacillus</taxon>
    </lineage>
</organism>
<dbReference type="EMBL" id="JALANJ010000003">
    <property type="protein sequence ID" value="MCY8119592.1"/>
    <property type="molecule type" value="Genomic_DNA"/>
</dbReference>
<dbReference type="InterPro" id="IPR003669">
    <property type="entry name" value="Thymidylate_synthase_ThyX"/>
</dbReference>
<dbReference type="GO" id="GO:0006231">
    <property type="term" value="P:dTMP biosynthetic process"/>
    <property type="evidence" value="ECO:0007669"/>
    <property type="project" value="InterPro"/>
</dbReference>
<dbReference type="GO" id="GO:0004799">
    <property type="term" value="F:thymidylate synthase activity"/>
    <property type="evidence" value="ECO:0007669"/>
    <property type="project" value="TreeGrafter"/>
</dbReference>
<accession>A0A9Q4DPM6</accession>
<reference evidence="1" key="1">
    <citation type="submission" date="2022-02" db="EMBL/GenBank/DDBJ databases">
        <title>Crop Bioprotection Bacillus Genome Sequencing.</title>
        <authorList>
            <person name="Dunlap C."/>
        </authorList>
    </citation>
    <scope>NUCLEOTIDE SEQUENCE</scope>
    <source>
        <strain evidence="1">M18B4</strain>
    </source>
</reference>
<dbReference type="Proteomes" id="UP001070352">
    <property type="component" value="Unassembled WGS sequence"/>
</dbReference>
<evidence type="ECO:0000313" key="1">
    <source>
        <dbReference type="EMBL" id="MCY8119592.1"/>
    </source>
</evidence>
<dbReference type="Pfam" id="PF02511">
    <property type="entry name" value="Thy1"/>
    <property type="match status" value="1"/>
</dbReference>
<protein>
    <submittedName>
        <fullName evidence="1">FAD-dependent thymidylate synthase</fullName>
        <ecNumber evidence="1">2.1.1.148</ecNumber>
    </submittedName>
</protein>
<dbReference type="PANTHER" id="PTHR34934">
    <property type="entry name" value="FLAVIN-DEPENDENT THYMIDYLATE SYNTHASE"/>
    <property type="match status" value="1"/>
</dbReference>
<dbReference type="EC" id="2.1.1.148" evidence="1"/>
<dbReference type="PROSITE" id="PS51331">
    <property type="entry name" value="THYX"/>
    <property type="match status" value="1"/>
</dbReference>
<dbReference type="GO" id="GO:0032259">
    <property type="term" value="P:methylation"/>
    <property type="evidence" value="ECO:0007669"/>
    <property type="project" value="UniProtKB-KW"/>
</dbReference>
<dbReference type="CDD" id="cd20175">
    <property type="entry name" value="ThyX"/>
    <property type="match status" value="1"/>
</dbReference>
<comment type="caution">
    <text evidence="1">The sequence shown here is derived from an EMBL/GenBank/DDBJ whole genome shotgun (WGS) entry which is preliminary data.</text>
</comment>
<dbReference type="GO" id="GO:0050797">
    <property type="term" value="F:thymidylate synthase (FAD) activity"/>
    <property type="evidence" value="ECO:0007669"/>
    <property type="project" value="UniProtKB-EC"/>
</dbReference>
<evidence type="ECO:0000313" key="2">
    <source>
        <dbReference type="Proteomes" id="UP001070352"/>
    </source>
</evidence>
<name>A0A9Q4DPM6_BACSC</name>
<keyword evidence="1" id="KW-0808">Transferase</keyword>
<dbReference type="GO" id="GO:0050660">
    <property type="term" value="F:flavin adenine dinucleotide binding"/>
    <property type="evidence" value="ECO:0007669"/>
    <property type="project" value="InterPro"/>
</dbReference>
<dbReference type="InterPro" id="IPR036098">
    <property type="entry name" value="Thymidylate_synthase_ThyX_sf"/>
</dbReference>
<proteinExistence type="predicted"/>
<dbReference type="PANTHER" id="PTHR34934:SF1">
    <property type="entry name" value="FLAVIN-DEPENDENT THYMIDYLATE SYNTHASE"/>
    <property type="match status" value="1"/>
</dbReference>